<dbReference type="Proteomes" id="UP001516400">
    <property type="component" value="Unassembled WGS sequence"/>
</dbReference>
<feature type="compositionally biased region" description="Basic and acidic residues" evidence="4">
    <location>
        <begin position="164"/>
        <end position="206"/>
    </location>
</feature>
<evidence type="ECO:0000259" key="5">
    <source>
        <dbReference type="Pfam" id="PF26091"/>
    </source>
</evidence>
<reference evidence="6 7" key="1">
    <citation type="journal article" date="2021" name="BMC Biol.">
        <title>Horizontally acquired antibacterial genes associated with adaptive radiation of ladybird beetles.</title>
        <authorList>
            <person name="Li H.S."/>
            <person name="Tang X.F."/>
            <person name="Huang Y.H."/>
            <person name="Xu Z.Y."/>
            <person name="Chen M.L."/>
            <person name="Du X.Y."/>
            <person name="Qiu B.Y."/>
            <person name="Chen P.T."/>
            <person name="Zhang W."/>
            <person name="Slipinski A."/>
            <person name="Escalona H.E."/>
            <person name="Waterhouse R.M."/>
            <person name="Zwick A."/>
            <person name="Pang H."/>
        </authorList>
    </citation>
    <scope>NUCLEOTIDE SEQUENCE [LARGE SCALE GENOMIC DNA]</scope>
    <source>
        <strain evidence="6">SYSU2018</strain>
    </source>
</reference>
<gene>
    <name evidence="6" type="ORF">HHI36_006076</name>
</gene>
<evidence type="ECO:0000313" key="6">
    <source>
        <dbReference type="EMBL" id="KAL3282918.1"/>
    </source>
</evidence>
<dbReference type="PANTHER" id="PTHR31684:SF2">
    <property type="entry name" value="COILED-COIL DOMAIN-CONTAINING PROTEIN 43"/>
    <property type="match status" value="1"/>
</dbReference>
<dbReference type="AlphaFoldDB" id="A0ABD2NW72"/>
<feature type="region of interest" description="Disordered" evidence="4">
    <location>
        <begin position="128"/>
        <end position="206"/>
    </location>
</feature>
<feature type="domain" description="CCDC43 PWI-like" evidence="5">
    <location>
        <begin position="3"/>
        <end position="75"/>
    </location>
</feature>
<evidence type="ECO:0000256" key="2">
    <source>
        <dbReference type="ARBA" id="ARBA00016648"/>
    </source>
</evidence>
<evidence type="ECO:0000256" key="4">
    <source>
        <dbReference type="SAM" id="MobiDB-lite"/>
    </source>
</evidence>
<evidence type="ECO:0000256" key="3">
    <source>
        <dbReference type="ARBA" id="ARBA00023054"/>
    </source>
</evidence>
<name>A0ABD2NW72_9CUCU</name>
<dbReference type="EMBL" id="JABFTP020000144">
    <property type="protein sequence ID" value="KAL3282918.1"/>
    <property type="molecule type" value="Genomic_DNA"/>
</dbReference>
<accession>A0ABD2NW72</accession>
<keyword evidence="7" id="KW-1185">Reference proteome</keyword>
<dbReference type="PANTHER" id="PTHR31684">
    <property type="entry name" value="COILED-COIL DOMAIN-CONTAINING PROTEIN 43"/>
    <property type="match status" value="1"/>
</dbReference>
<keyword evidence="3" id="KW-0175">Coiled coil</keyword>
<sequence>MAATVEDFHSWLSKTLTDLNTDESIFGSYITGILDSDETHEEKAEALQDLLTEIIQNAADLSRIKNDILEKWNLYTKVKEPPPRDSSEDVDVKLAKLLESQCLATTKQKEYTEEEKKIREAILSQYSQMTDDEDEDGNVNNSASSEPKENLEKNTNAQMVANVEKMKREQARVDSQKKKEKDREDREKQKQLKEEKKERGKPRKERDEDSFAIYLYYYIL</sequence>
<evidence type="ECO:0000313" key="7">
    <source>
        <dbReference type="Proteomes" id="UP001516400"/>
    </source>
</evidence>
<dbReference type="Pfam" id="PF26091">
    <property type="entry name" value="PWI_CCDC43"/>
    <property type="match status" value="1"/>
</dbReference>
<comment type="caution">
    <text evidence="6">The sequence shown here is derived from an EMBL/GenBank/DDBJ whole genome shotgun (WGS) entry which is preliminary data.</text>
</comment>
<organism evidence="6 7">
    <name type="scientific">Cryptolaemus montrouzieri</name>
    <dbReference type="NCBI Taxonomy" id="559131"/>
    <lineage>
        <taxon>Eukaryota</taxon>
        <taxon>Metazoa</taxon>
        <taxon>Ecdysozoa</taxon>
        <taxon>Arthropoda</taxon>
        <taxon>Hexapoda</taxon>
        <taxon>Insecta</taxon>
        <taxon>Pterygota</taxon>
        <taxon>Neoptera</taxon>
        <taxon>Endopterygota</taxon>
        <taxon>Coleoptera</taxon>
        <taxon>Polyphaga</taxon>
        <taxon>Cucujiformia</taxon>
        <taxon>Coccinelloidea</taxon>
        <taxon>Coccinellidae</taxon>
        <taxon>Scymninae</taxon>
        <taxon>Scymnini</taxon>
        <taxon>Cryptolaemus</taxon>
    </lineage>
</organism>
<comment type="similarity">
    <text evidence="1">Belongs to the CCDC43 family.</text>
</comment>
<protein>
    <recommendedName>
        <fullName evidence="2">Coiled-coil domain-containing protein 43</fullName>
    </recommendedName>
</protein>
<proteinExistence type="inferred from homology"/>
<dbReference type="InterPro" id="IPR037666">
    <property type="entry name" value="CCDC43"/>
</dbReference>
<evidence type="ECO:0000256" key="1">
    <source>
        <dbReference type="ARBA" id="ARBA00005305"/>
    </source>
</evidence>
<dbReference type="InterPro" id="IPR058771">
    <property type="entry name" value="PWI_CCDC43"/>
</dbReference>